<reference evidence="2" key="1">
    <citation type="submission" date="2021-03" db="EMBL/GenBank/DDBJ databases">
        <title>Chromosome level genome of the anhydrobiotic midge Polypedilum vanderplanki.</title>
        <authorList>
            <person name="Yoshida Y."/>
            <person name="Kikawada T."/>
            <person name="Gusev O."/>
        </authorList>
    </citation>
    <scope>NUCLEOTIDE SEQUENCE</scope>
    <source>
        <strain evidence="2">NIAS01</strain>
        <tissue evidence="2">Whole body or cell culture</tissue>
    </source>
</reference>
<proteinExistence type="predicted"/>
<evidence type="ECO:0000313" key="3">
    <source>
        <dbReference type="Proteomes" id="UP001107558"/>
    </source>
</evidence>
<dbReference type="Proteomes" id="UP001107558">
    <property type="component" value="Chromosome 4"/>
</dbReference>
<feature type="transmembrane region" description="Helical" evidence="1">
    <location>
        <begin position="6"/>
        <end position="26"/>
    </location>
</feature>
<dbReference type="EMBL" id="JADBJN010000004">
    <property type="protein sequence ID" value="KAG5669090.1"/>
    <property type="molecule type" value="Genomic_DNA"/>
</dbReference>
<keyword evidence="3" id="KW-1185">Reference proteome</keyword>
<gene>
    <name evidence="2" type="ORF">PVAND_016987</name>
</gene>
<dbReference type="OrthoDB" id="10557324at2759"/>
<evidence type="ECO:0000313" key="2">
    <source>
        <dbReference type="EMBL" id="KAG5669090.1"/>
    </source>
</evidence>
<sequence length="251" mass="29665">MCCSKFIGATIISFTVLKFCFLVDFLNLHLRKLTILTERTLKFSSIKINRLRKIYIEIYEMKTKINESMSFTLPLIMAIIIMCLIRRCYRFYALFTGQLHLSAFIFTLMNNTTEEIAFIFALCYCSDKSEIMMENLLSKFREMDCLKIENEKLKIIGQFYDQVSHQRIEFQLFNSINLNVELTANFWGWYFSNDVQWSQYCRLIYPFDQPTADYLLHDLSVKFLAPYGLGFHFKCLLIAFCINDKCAFNGV</sequence>
<protein>
    <submittedName>
        <fullName evidence="2">Uncharacterized protein</fullName>
    </submittedName>
</protein>
<keyword evidence="1" id="KW-1133">Transmembrane helix</keyword>
<keyword evidence="1" id="KW-0472">Membrane</keyword>
<accession>A0A9J6BHA4</accession>
<name>A0A9J6BHA4_POLVA</name>
<evidence type="ECO:0000256" key="1">
    <source>
        <dbReference type="SAM" id="Phobius"/>
    </source>
</evidence>
<dbReference type="AlphaFoldDB" id="A0A9J6BHA4"/>
<feature type="transmembrane region" description="Helical" evidence="1">
    <location>
        <begin position="71"/>
        <end position="92"/>
    </location>
</feature>
<keyword evidence="1" id="KW-0812">Transmembrane</keyword>
<comment type="caution">
    <text evidence="2">The sequence shown here is derived from an EMBL/GenBank/DDBJ whole genome shotgun (WGS) entry which is preliminary data.</text>
</comment>
<organism evidence="2 3">
    <name type="scientific">Polypedilum vanderplanki</name>
    <name type="common">Sleeping chironomid midge</name>
    <dbReference type="NCBI Taxonomy" id="319348"/>
    <lineage>
        <taxon>Eukaryota</taxon>
        <taxon>Metazoa</taxon>
        <taxon>Ecdysozoa</taxon>
        <taxon>Arthropoda</taxon>
        <taxon>Hexapoda</taxon>
        <taxon>Insecta</taxon>
        <taxon>Pterygota</taxon>
        <taxon>Neoptera</taxon>
        <taxon>Endopterygota</taxon>
        <taxon>Diptera</taxon>
        <taxon>Nematocera</taxon>
        <taxon>Chironomoidea</taxon>
        <taxon>Chironomidae</taxon>
        <taxon>Chironominae</taxon>
        <taxon>Polypedilum</taxon>
        <taxon>Polypedilum</taxon>
    </lineage>
</organism>